<accession>A0A8J4B4B6</accession>
<comment type="caution">
    <text evidence="4">The sequence shown here is derived from an EMBL/GenBank/DDBJ whole genome shotgun (WGS) entry which is preliminary data.</text>
</comment>
<keyword evidence="5" id="KW-1185">Reference proteome</keyword>
<dbReference type="EMBL" id="BNCO01000016">
    <property type="protein sequence ID" value="GIL53840.1"/>
    <property type="molecule type" value="Genomic_DNA"/>
</dbReference>
<evidence type="ECO:0000313" key="4">
    <source>
        <dbReference type="EMBL" id="GIL53840.1"/>
    </source>
</evidence>
<gene>
    <name evidence="4" type="ORF">Vafri_9474</name>
</gene>
<evidence type="ECO:0000256" key="2">
    <source>
        <dbReference type="SAM" id="SignalP"/>
    </source>
</evidence>
<feature type="region of interest" description="Disordered" evidence="1">
    <location>
        <begin position="141"/>
        <end position="189"/>
    </location>
</feature>
<feature type="compositionally biased region" description="Polar residues" evidence="1">
    <location>
        <begin position="17"/>
        <end position="28"/>
    </location>
</feature>
<feature type="domain" description="Methyltransferase FkbM" evidence="3">
    <location>
        <begin position="337"/>
        <end position="498"/>
    </location>
</feature>
<name>A0A8J4B4B6_9CHLO</name>
<keyword evidence="2" id="KW-0732">Signal</keyword>
<proteinExistence type="predicted"/>
<sequence>MFKSRSLLLVLLLGTSSPPDQSRHQQLTGAPAAEATTLGKGPSCTPCEHRHRSSHLRSRQPLFEHNWHQHHGSWTPSQWLRPWGSRGSSFGHSSSNGGYWIFRSDSAVSSSPSRSRNSFMGASRGWGIRVATASLVDAGGVNVDGSGLRGDRQAASGMSRSASASAAAEKGRPNSASGGGSANSSTGAADGASNVCSDSCHLARNGICEDGSNIVKLGRDGGVQVACDFGTDCTDCGPYRGSVSTWGTEAGFKGPIDFLRRQGVKVYARRVTFEPRFLFAYTDPSVDLDVSEQIERAGCMELGIVQVFRHVLSERCAPFKVQTAGSEAQGSPPLVVDVGANFGYFALYAAMLGCRVVAVEPIPRFLAFLHWNMAANGIKVATQTWTGPGHGIQASPGVIVVERVVSTISSLNITMAAPRKGVWGTASVAGMANNIDQDLEILTVGSMHLDEIVGAEQVLLLKVDVEGYEPMVFQSGQRLISDRRLENIVMEYSPGMPETLQRFFPTVGTKTPITVEDPPKMLLDIINKGFTVVQLPDNFAKSGYSPQLLDPIPEFQEVTARSVMYDLVDAAWFQNISAPGSKCPWPPELQSANAAVWDEGCLKAPEDSHPKGLRVTHSYNTNLWASRNRSSFKISGPVGLFAPEQDETKSWWSQRHPDKGVGNRACAFLPAGQLLRSRCRCSKPDVCGREEEVLLKALAAGQMPRPPAPPPL</sequence>
<dbReference type="PANTHER" id="PTHR34203:SF13">
    <property type="entry name" value="EXPRESSED PROTEIN"/>
    <property type="match status" value="1"/>
</dbReference>
<dbReference type="Pfam" id="PF05050">
    <property type="entry name" value="Methyltransf_21"/>
    <property type="match status" value="1"/>
</dbReference>
<dbReference type="Proteomes" id="UP000747399">
    <property type="component" value="Unassembled WGS sequence"/>
</dbReference>
<dbReference type="InterPro" id="IPR052514">
    <property type="entry name" value="SAM-dependent_MTase"/>
</dbReference>
<dbReference type="PANTHER" id="PTHR34203">
    <property type="entry name" value="METHYLTRANSFERASE, FKBM FAMILY PROTEIN"/>
    <property type="match status" value="1"/>
</dbReference>
<organism evidence="4 5">
    <name type="scientific">Volvox africanus</name>
    <dbReference type="NCBI Taxonomy" id="51714"/>
    <lineage>
        <taxon>Eukaryota</taxon>
        <taxon>Viridiplantae</taxon>
        <taxon>Chlorophyta</taxon>
        <taxon>core chlorophytes</taxon>
        <taxon>Chlorophyceae</taxon>
        <taxon>CS clade</taxon>
        <taxon>Chlamydomonadales</taxon>
        <taxon>Volvocaceae</taxon>
        <taxon>Volvox</taxon>
    </lineage>
</organism>
<evidence type="ECO:0000256" key="1">
    <source>
        <dbReference type="SAM" id="MobiDB-lite"/>
    </source>
</evidence>
<feature type="region of interest" description="Disordered" evidence="1">
    <location>
        <begin position="17"/>
        <end position="52"/>
    </location>
</feature>
<reference evidence="4" key="1">
    <citation type="journal article" date="2021" name="Proc. Natl. Acad. Sci. U.S.A.">
        <title>Three genomes in the algal genus Volvox reveal the fate of a haploid sex-determining region after a transition to homothallism.</title>
        <authorList>
            <person name="Yamamoto K."/>
            <person name="Hamaji T."/>
            <person name="Kawai-Toyooka H."/>
            <person name="Matsuzaki R."/>
            <person name="Takahashi F."/>
            <person name="Nishimura Y."/>
            <person name="Kawachi M."/>
            <person name="Noguchi H."/>
            <person name="Minakuchi Y."/>
            <person name="Umen J.G."/>
            <person name="Toyoda A."/>
            <person name="Nozaki H."/>
        </authorList>
    </citation>
    <scope>NUCLEOTIDE SEQUENCE</scope>
    <source>
        <strain evidence="4">NIES-3780</strain>
    </source>
</reference>
<dbReference type="InterPro" id="IPR006342">
    <property type="entry name" value="FkbM_mtfrase"/>
</dbReference>
<feature type="chain" id="PRO_5035253739" description="Methyltransferase FkbM domain-containing protein" evidence="2">
    <location>
        <begin position="23"/>
        <end position="712"/>
    </location>
</feature>
<dbReference type="AlphaFoldDB" id="A0A8J4B4B6"/>
<dbReference type="Gene3D" id="3.40.50.150">
    <property type="entry name" value="Vaccinia Virus protein VP39"/>
    <property type="match status" value="1"/>
</dbReference>
<evidence type="ECO:0000259" key="3">
    <source>
        <dbReference type="Pfam" id="PF05050"/>
    </source>
</evidence>
<protein>
    <recommendedName>
        <fullName evidence="3">Methyltransferase FkbM domain-containing protein</fullName>
    </recommendedName>
</protein>
<evidence type="ECO:0000313" key="5">
    <source>
        <dbReference type="Proteomes" id="UP000747399"/>
    </source>
</evidence>
<dbReference type="NCBIfam" id="TIGR01444">
    <property type="entry name" value="fkbM_fam"/>
    <property type="match status" value="1"/>
</dbReference>
<feature type="signal peptide" evidence="2">
    <location>
        <begin position="1"/>
        <end position="22"/>
    </location>
</feature>
<dbReference type="InterPro" id="IPR029063">
    <property type="entry name" value="SAM-dependent_MTases_sf"/>
</dbReference>
<feature type="compositionally biased region" description="Low complexity" evidence="1">
    <location>
        <begin position="154"/>
        <end position="168"/>
    </location>
</feature>
<dbReference type="SUPFAM" id="SSF53335">
    <property type="entry name" value="S-adenosyl-L-methionine-dependent methyltransferases"/>
    <property type="match status" value="1"/>
</dbReference>